<reference evidence="1" key="2">
    <citation type="journal article" date="2023" name="Microbiol Resour">
        <title>Decontamination and Annotation of the Draft Genome Sequence of the Oomycete Lagenidium giganteum ARSEF 373.</title>
        <authorList>
            <person name="Morgan W.R."/>
            <person name="Tartar A."/>
        </authorList>
    </citation>
    <scope>NUCLEOTIDE SEQUENCE</scope>
    <source>
        <strain evidence="1">ARSEF 373</strain>
    </source>
</reference>
<proteinExistence type="predicted"/>
<evidence type="ECO:0000313" key="1">
    <source>
        <dbReference type="EMBL" id="DAZ98191.1"/>
    </source>
</evidence>
<protein>
    <submittedName>
        <fullName evidence="1">Uncharacterized protein</fullName>
    </submittedName>
</protein>
<dbReference type="EMBL" id="DAKRPA010000113">
    <property type="protein sequence ID" value="DAZ98191.1"/>
    <property type="molecule type" value="Genomic_DNA"/>
</dbReference>
<name>A0AAV2YV48_9STRA</name>
<organism evidence="1 2">
    <name type="scientific">Lagenidium giganteum</name>
    <dbReference type="NCBI Taxonomy" id="4803"/>
    <lineage>
        <taxon>Eukaryota</taxon>
        <taxon>Sar</taxon>
        <taxon>Stramenopiles</taxon>
        <taxon>Oomycota</taxon>
        <taxon>Peronosporomycetes</taxon>
        <taxon>Pythiales</taxon>
        <taxon>Pythiaceae</taxon>
    </lineage>
</organism>
<dbReference type="Proteomes" id="UP001146120">
    <property type="component" value="Unassembled WGS sequence"/>
</dbReference>
<dbReference type="AlphaFoldDB" id="A0AAV2YV48"/>
<sequence length="28" mass="2980">MEMTYTEVSDRAFVVGGCSSLKPSKLGS</sequence>
<reference evidence="1" key="1">
    <citation type="submission" date="2022-11" db="EMBL/GenBank/DDBJ databases">
        <authorList>
            <person name="Morgan W.R."/>
            <person name="Tartar A."/>
        </authorList>
    </citation>
    <scope>NUCLEOTIDE SEQUENCE</scope>
    <source>
        <strain evidence="1">ARSEF 373</strain>
    </source>
</reference>
<gene>
    <name evidence="1" type="ORF">N0F65_005323</name>
</gene>
<accession>A0AAV2YV48</accession>
<comment type="caution">
    <text evidence="1">The sequence shown here is derived from an EMBL/GenBank/DDBJ whole genome shotgun (WGS) entry which is preliminary data.</text>
</comment>
<evidence type="ECO:0000313" key="2">
    <source>
        <dbReference type="Proteomes" id="UP001146120"/>
    </source>
</evidence>
<keyword evidence="2" id="KW-1185">Reference proteome</keyword>